<evidence type="ECO:0000256" key="1">
    <source>
        <dbReference type="ARBA" id="ARBA00022741"/>
    </source>
</evidence>
<reference evidence="5" key="1">
    <citation type="submission" date="2021-03" db="EMBL/GenBank/DDBJ databases">
        <title>Comparative genomics and phylogenomic investigation of the class Geoglossomycetes provide insights into ecological specialization and systematics.</title>
        <authorList>
            <person name="Melie T."/>
            <person name="Pirro S."/>
            <person name="Miller A.N."/>
            <person name="Quandt A."/>
        </authorList>
    </citation>
    <scope>NUCLEOTIDE SEQUENCE</scope>
    <source>
        <strain evidence="5">CAQ_001_2017</strain>
    </source>
</reference>
<comment type="caution">
    <text evidence="5">The sequence shown here is derived from an EMBL/GenBank/DDBJ whole genome shotgun (WGS) entry which is preliminary data.</text>
</comment>
<evidence type="ECO:0000313" key="5">
    <source>
        <dbReference type="EMBL" id="KAH0548637.1"/>
    </source>
</evidence>
<dbReference type="EMBL" id="JAGHQM010002458">
    <property type="protein sequence ID" value="KAH0548637.1"/>
    <property type="molecule type" value="Genomic_DNA"/>
</dbReference>
<accession>A0A9P8IF48</accession>
<keyword evidence="3" id="KW-0067">ATP-binding</keyword>
<dbReference type="GO" id="GO:0008094">
    <property type="term" value="F:ATP-dependent activity, acting on DNA"/>
    <property type="evidence" value="ECO:0007669"/>
    <property type="project" value="TreeGrafter"/>
</dbReference>
<protein>
    <recommendedName>
        <fullName evidence="4">SNF2 N-terminal domain-containing protein</fullName>
    </recommendedName>
</protein>
<keyword evidence="6" id="KW-1185">Reference proteome</keyword>
<dbReference type="PANTHER" id="PTHR45626">
    <property type="entry name" value="TRANSCRIPTION TERMINATION FACTOR 2-RELATED"/>
    <property type="match status" value="1"/>
</dbReference>
<keyword evidence="1" id="KW-0547">Nucleotide-binding</keyword>
<dbReference type="InterPro" id="IPR027417">
    <property type="entry name" value="P-loop_NTPase"/>
</dbReference>
<evidence type="ECO:0000256" key="3">
    <source>
        <dbReference type="ARBA" id="ARBA00022840"/>
    </source>
</evidence>
<dbReference type="GO" id="GO:0005634">
    <property type="term" value="C:nucleus"/>
    <property type="evidence" value="ECO:0007669"/>
    <property type="project" value="TreeGrafter"/>
</dbReference>
<dbReference type="Pfam" id="PF00176">
    <property type="entry name" value="SNF2-rel_dom"/>
    <property type="match status" value="1"/>
</dbReference>
<keyword evidence="2" id="KW-0378">Hydrolase</keyword>
<sequence length="173" mass="19420">MANVQAEMNEEDEREFWKFQSSRLNMDCLRPELSRSLNDLEFLDPTEPRVGGQQGDCLLPFQVTGLRYLVEHERGPFPITEQFGPDDALNGRKFAYLSSLVADNPGLGKTVIALALIGWTALHPLPGQINKLTLVVCPDGVVDHWLDEIEARFSILEGWLYHGNNVGTDGKIR</sequence>
<dbReference type="InterPro" id="IPR000330">
    <property type="entry name" value="SNF2_N"/>
</dbReference>
<proteinExistence type="predicted"/>
<dbReference type="GO" id="GO:0016787">
    <property type="term" value="F:hydrolase activity"/>
    <property type="evidence" value="ECO:0007669"/>
    <property type="project" value="UniProtKB-KW"/>
</dbReference>
<name>A0A9P8IF48_9PEZI</name>
<evidence type="ECO:0000313" key="6">
    <source>
        <dbReference type="Proteomes" id="UP000750711"/>
    </source>
</evidence>
<dbReference type="GO" id="GO:0005524">
    <property type="term" value="F:ATP binding"/>
    <property type="evidence" value="ECO:0007669"/>
    <property type="project" value="UniProtKB-KW"/>
</dbReference>
<evidence type="ECO:0000259" key="4">
    <source>
        <dbReference type="Pfam" id="PF00176"/>
    </source>
</evidence>
<dbReference type="Gene3D" id="3.40.50.10810">
    <property type="entry name" value="Tandem AAA-ATPase domain"/>
    <property type="match status" value="1"/>
</dbReference>
<gene>
    <name evidence="5" type="ORF">GP486_007817</name>
</gene>
<dbReference type="InterPro" id="IPR050628">
    <property type="entry name" value="SNF2_RAD54_helicase_TF"/>
</dbReference>
<feature type="domain" description="SNF2 N-terminal" evidence="4">
    <location>
        <begin position="61"/>
        <end position="165"/>
    </location>
</feature>
<organism evidence="5 6">
    <name type="scientific">Trichoglossum hirsutum</name>
    <dbReference type="NCBI Taxonomy" id="265104"/>
    <lineage>
        <taxon>Eukaryota</taxon>
        <taxon>Fungi</taxon>
        <taxon>Dikarya</taxon>
        <taxon>Ascomycota</taxon>
        <taxon>Pezizomycotina</taxon>
        <taxon>Geoglossomycetes</taxon>
        <taxon>Geoglossales</taxon>
        <taxon>Geoglossaceae</taxon>
        <taxon>Trichoglossum</taxon>
    </lineage>
</organism>
<dbReference type="SUPFAM" id="SSF52540">
    <property type="entry name" value="P-loop containing nucleoside triphosphate hydrolases"/>
    <property type="match status" value="1"/>
</dbReference>
<dbReference type="AlphaFoldDB" id="A0A9P8IF48"/>
<evidence type="ECO:0000256" key="2">
    <source>
        <dbReference type="ARBA" id="ARBA00022801"/>
    </source>
</evidence>
<dbReference type="Proteomes" id="UP000750711">
    <property type="component" value="Unassembled WGS sequence"/>
</dbReference>
<dbReference type="InterPro" id="IPR038718">
    <property type="entry name" value="SNF2-like_sf"/>
</dbReference>
<dbReference type="GO" id="GO:0006281">
    <property type="term" value="P:DNA repair"/>
    <property type="evidence" value="ECO:0007669"/>
    <property type="project" value="TreeGrafter"/>
</dbReference>